<dbReference type="PANTHER" id="PTHR32054">
    <property type="entry name" value="HEAVY CHAIN, PUTATIVE, EXPRESSED-RELATED-RELATED"/>
    <property type="match status" value="1"/>
</dbReference>
<evidence type="ECO:0000313" key="4">
    <source>
        <dbReference type="Proteomes" id="UP001372338"/>
    </source>
</evidence>
<accession>A0AAN9IFG4</accession>
<dbReference type="GO" id="GO:0005829">
    <property type="term" value="C:cytosol"/>
    <property type="evidence" value="ECO:0007669"/>
    <property type="project" value="TreeGrafter"/>
</dbReference>
<gene>
    <name evidence="3" type="ORF">RIF29_17598</name>
</gene>
<comment type="similarity">
    <text evidence="1">Belongs to the WEB family.</text>
</comment>
<dbReference type="AlphaFoldDB" id="A0AAN9IFG4"/>
<keyword evidence="2" id="KW-0175">Coiled coil</keyword>
<organism evidence="3 4">
    <name type="scientific">Crotalaria pallida</name>
    <name type="common">Smooth rattlebox</name>
    <name type="synonym">Crotalaria striata</name>
    <dbReference type="NCBI Taxonomy" id="3830"/>
    <lineage>
        <taxon>Eukaryota</taxon>
        <taxon>Viridiplantae</taxon>
        <taxon>Streptophyta</taxon>
        <taxon>Embryophyta</taxon>
        <taxon>Tracheophyta</taxon>
        <taxon>Spermatophyta</taxon>
        <taxon>Magnoliopsida</taxon>
        <taxon>eudicotyledons</taxon>
        <taxon>Gunneridae</taxon>
        <taxon>Pentapetalae</taxon>
        <taxon>rosids</taxon>
        <taxon>fabids</taxon>
        <taxon>Fabales</taxon>
        <taxon>Fabaceae</taxon>
        <taxon>Papilionoideae</taxon>
        <taxon>50 kb inversion clade</taxon>
        <taxon>genistoids sensu lato</taxon>
        <taxon>core genistoids</taxon>
        <taxon>Crotalarieae</taxon>
        <taxon>Crotalaria</taxon>
    </lineage>
</organism>
<proteinExistence type="inferred from homology"/>
<dbReference type="InterPro" id="IPR008545">
    <property type="entry name" value="Web"/>
</dbReference>
<dbReference type="GO" id="GO:0009903">
    <property type="term" value="P:chloroplast avoidance movement"/>
    <property type="evidence" value="ECO:0007669"/>
    <property type="project" value="TreeGrafter"/>
</dbReference>
<comment type="caution">
    <text evidence="3">The sequence shown here is derived from an EMBL/GenBank/DDBJ whole genome shotgun (WGS) entry which is preliminary data.</text>
</comment>
<dbReference type="GO" id="GO:0009904">
    <property type="term" value="P:chloroplast accumulation movement"/>
    <property type="evidence" value="ECO:0007669"/>
    <property type="project" value="TreeGrafter"/>
</dbReference>
<evidence type="ECO:0000313" key="3">
    <source>
        <dbReference type="EMBL" id="KAK7276459.1"/>
    </source>
</evidence>
<reference evidence="3 4" key="1">
    <citation type="submission" date="2024-01" db="EMBL/GenBank/DDBJ databases">
        <title>The genomes of 5 underutilized Papilionoideae crops provide insights into root nodulation and disease resistanc.</title>
        <authorList>
            <person name="Yuan L."/>
        </authorList>
    </citation>
    <scope>NUCLEOTIDE SEQUENCE [LARGE SCALE GENOMIC DNA]</scope>
    <source>
        <strain evidence="3">ZHUSHIDOU_FW_LH</strain>
        <tissue evidence="3">Leaf</tissue>
    </source>
</reference>
<dbReference type="Pfam" id="PF05701">
    <property type="entry name" value="WEMBL"/>
    <property type="match status" value="2"/>
</dbReference>
<dbReference type="EMBL" id="JAYWIO010000003">
    <property type="protein sequence ID" value="KAK7276459.1"/>
    <property type="molecule type" value="Genomic_DNA"/>
</dbReference>
<protein>
    <submittedName>
        <fullName evidence="3">Uncharacterized protein</fullName>
    </submittedName>
</protein>
<evidence type="ECO:0000256" key="1">
    <source>
        <dbReference type="ARBA" id="ARBA00005485"/>
    </source>
</evidence>
<dbReference type="PANTHER" id="PTHR32054:SF48">
    <property type="entry name" value="WEB FAMILY PROTEIN"/>
    <property type="match status" value="1"/>
</dbReference>
<evidence type="ECO:0000256" key="2">
    <source>
        <dbReference type="ARBA" id="ARBA00023054"/>
    </source>
</evidence>
<dbReference type="Proteomes" id="UP001372338">
    <property type="component" value="Unassembled WGS sequence"/>
</dbReference>
<keyword evidence="4" id="KW-1185">Reference proteome</keyword>
<sequence>MSEVGIGSGGNTGNGIRRVGLRAEIDTSPPFKSVKEAVTRFGGSGPWIPLYKLGEAYNNIEDFDIKKVEEQAAQLEKDLIVKELETLDVLEELGATKRIVEELKQQLHTEALKCFATQDVNSDEQVEAPVIKEMNQENRGNVFNNQQQILRNPCPMSTPDPFLVDLKQAKMTLGKTINELGAIQSSVESLNKKMKKERLFLERTREMLASKFAAISAQERTQEEARSNPLPHPAERSCTFDYPPIIVENLNPNARQNDRMIETRCSEVSKLIPEPEFEENGLNIKSAEMKLFAAKKMEEAARTAEVVALAEIKALSSAEISFKFAQPEPKKVTFALGEYSPLNPKTQIPEESTLKKVTDSKIDLKFQIDEINTSKLSILKKLEEAAEEVVRSKQLLTQALNSVETANRKQHAAKEALRRWIPEDDPNGQAVFNSIKRNKFEQGGHCQEYPLPNVTRSVNNDRKKPFLRSTVSMRDVLSRKQVPEEYTTTKEMEEHKVALSQMLRALKEDLTLPTIPEKDGSDNKQFTAQRKKFGFIQISLPLGKLSKKRA</sequence>
<name>A0AAN9IFG4_CROPI</name>